<feature type="signal peptide" evidence="8">
    <location>
        <begin position="1"/>
        <end position="23"/>
    </location>
</feature>
<evidence type="ECO:0000256" key="8">
    <source>
        <dbReference type="SAM" id="SignalP"/>
    </source>
</evidence>
<evidence type="ECO:0000256" key="4">
    <source>
        <dbReference type="ARBA" id="ARBA00013229"/>
    </source>
</evidence>
<dbReference type="GO" id="GO:0045490">
    <property type="term" value="P:pectin catabolic process"/>
    <property type="evidence" value="ECO:0007669"/>
    <property type="project" value="TreeGrafter"/>
</dbReference>
<evidence type="ECO:0000256" key="6">
    <source>
        <dbReference type="ARBA" id="ARBA00022801"/>
    </source>
</evidence>
<feature type="domain" description="Pectinesterase catalytic" evidence="9">
    <location>
        <begin position="210"/>
        <end position="267"/>
    </location>
</feature>
<comment type="subcellular location">
    <subcellularLocation>
        <location evidence="1">Secreted</location>
        <location evidence="1">Cell wall</location>
    </subcellularLocation>
</comment>
<evidence type="ECO:0000259" key="9">
    <source>
        <dbReference type="Pfam" id="PF01095"/>
    </source>
</evidence>
<dbReference type="AlphaFoldDB" id="A0AAN7I7T7"/>
<keyword evidence="8" id="KW-0732">Signal</keyword>
<gene>
    <name evidence="10" type="ORF">RGQ29_003578</name>
</gene>
<dbReference type="PANTHER" id="PTHR31321:SF85">
    <property type="entry name" value="PECTINESTERASE CATALYTIC DOMAIN-CONTAINING PROTEIN"/>
    <property type="match status" value="1"/>
</dbReference>
<reference evidence="10 11" key="1">
    <citation type="journal article" date="2023" name="G3 (Bethesda)">
        <title>A haplotype-resolved chromosome-scale genome for Quercus rubra L. provides insights into the genetics of adaptive traits for red oak species.</title>
        <authorList>
            <person name="Kapoor B."/>
            <person name="Jenkins J."/>
            <person name="Schmutz J."/>
            <person name="Zhebentyayeva T."/>
            <person name="Kuelheim C."/>
            <person name="Coggeshall M."/>
            <person name="Heim C."/>
            <person name="Lasky J.R."/>
            <person name="Leites L."/>
            <person name="Islam-Faridi N."/>
            <person name="Romero-Severson J."/>
            <person name="DeLeo V.L."/>
            <person name="Lucas S.M."/>
            <person name="Lazic D."/>
            <person name="Gailing O."/>
            <person name="Carlson J."/>
            <person name="Staton M."/>
        </authorList>
    </citation>
    <scope>NUCLEOTIDE SEQUENCE [LARGE SCALE GENOMIC DNA]</scope>
    <source>
        <strain evidence="10">Pseudo-F2</strain>
    </source>
</reference>
<accession>A0AAN7I7T7</accession>
<keyword evidence="5" id="KW-0134">Cell wall</keyword>
<dbReference type="GO" id="GO:0030599">
    <property type="term" value="F:pectinesterase activity"/>
    <property type="evidence" value="ECO:0007669"/>
    <property type="project" value="UniProtKB-EC"/>
</dbReference>
<evidence type="ECO:0000256" key="2">
    <source>
        <dbReference type="ARBA" id="ARBA00005184"/>
    </source>
</evidence>
<dbReference type="Pfam" id="PF01095">
    <property type="entry name" value="Pectinesterase"/>
    <property type="match status" value="2"/>
</dbReference>
<evidence type="ECO:0000256" key="3">
    <source>
        <dbReference type="ARBA" id="ARBA00008891"/>
    </source>
</evidence>
<evidence type="ECO:0000313" key="10">
    <source>
        <dbReference type="EMBL" id="KAK4567860.1"/>
    </source>
</evidence>
<keyword evidence="6" id="KW-0378">Hydrolase</keyword>
<organism evidence="10 11">
    <name type="scientific">Quercus rubra</name>
    <name type="common">Northern red oak</name>
    <name type="synonym">Quercus borealis</name>
    <dbReference type="NCBI Taxonomy" id="3512"/>
    <lineage>
        <taxon>Eukaryota</taxon>
        <taxon>Viridiplantae</taxon>
        <taxon>Streptophyta</taxon>
        <taxon>Embryophyta</taxon>
        <taxon>Tracheophyta</taxon>
        <taxon>Spermatophyta</taxon>
        <taxon>Magnoliopsida</taxon>
        <taxon>eudicotyledons</taxon>
        <taxon>Gunneridae</taxon>
        <taxon>Pentapetalae</taxon>
        <taxon>rosids</taxon>
        <taxon>fabids</taxon>
        <taxon>Fagales</taxon>
        <taxon>Fagaceae</taxon>
        <taxon>Quercus</taxon>
    </lineage>
</organism>
<feature type="domain" description="Pectinesterase catalytic" evidence="9">
    <location>
        <begin position="31"/>
        <end position="207"/>
    </location>
</feature>
<keyword evidence="5" id="KW-0964">Secreted</keyword>
<dbReference type="InterPro" id="IPR011050">
    <property type="entry name" value="Pectin_lyase_fold/virulence"/>
</dbReference>
<dbReference type="EMBL" id="JAXUIC010000010">
    <property type="protein sequence ID" value="KAK4567860.1"/>
    <property type="molecule type" value="Genomic_DNA"/>
</dbReference>
<comment type="similarity">
    <text evidence="3">Belongs to the pectinesterase family.</text>
</comment>
<evidence type="ECO:0000256" key="5">
    <source>
        <dbReference type="ARBA" id="ARBA00022512"/>
    </source>
</evidence>
<dbReference type="EC" id="3.1.1.11" evidence="4"/>
<proteinExistence type="inferred from homology"/>
<protein>
    <recommendedName>
        <fullName evidence="4">pectinesterase</fullName>
        <ecNumber evidence="4">3.1.1.11</ecNumber>
    </recommendedName>
</protein>
<dbReference type="InterPro" id="IPR012334">
    <property type="entry name" value="Pectin_lyas_fold"/>
</dbReference>
<evidence type="ECO:0000256" key="1">
    <source>
        <dbReference type="ARBA" id="ARBA00004191"/>
    </source>
</evidence>
<sequence>MQLLISSFYFTLSLFVFLIVSKAQTNITKTIIVDQSGKGNFIHVQQSIDSIPPNNQEWTIIHLKSGVYNEKVEISAEDKPYIILQGENRVMTVIQWGDFGRSLESSTFKLLADNFMAREITFKAFVQGDKVSFYGCSFISLQVRDTLTDWEGRHYFEQCYFEGVIDFIWGGGQSIYQSHLADGNAYITAQARKSDKETNGFVFKYCKSIWKYSRVLFYKSVFADIIAPQGWDAWNHEGKEETITYAEIGCIGPGADMSKRVKWEKNLSEEEVRQIVRVRLFINQEMWLQEQLHALTISGPHMLLEK</sequence>
<evidence type="ECO:0000313" key="11">
    <source>
        <dbReference type="Proteomes" id="UP001324115"/>
    </source>
</evidence>
<feature type="chain" id="PRO_5042939057" description="pectinesterase" evidence="8">
    <location>
        <begin position="24"/>
        <end position="306"/>
    </location>
</feature>
<name>A0AAN7I7T7_QUERU</name>
<dbReference type="Gene3D" id="2.160.20.10">
    <property type="entry name" value="Single-stranded right-handed beta-helix, Pectin lyase-like"/>
    <property type="match status" value="1"/>
</dbReference>
<dbReference type="Proteomes" id="UP001324115">
    <property type="component" value="Unassembled WGS sequence"/>
</dbReference>
<keyword evidence="7" id="KW-0063">Aspartyl esterase</keyword>
<dbReference type="SUPFAM" id="SSF51126">
    <property type="entry name" value="Pectin lyase-like"/>
    <property type="match status" value="1"/>
</dbReference>
<keyword evidence="11" id="KW-1185">Reference proteome</keyword>
<dbReference type="GO" id="GO:0042545">
    <property type="term" value="P:cell wall modification"/>
    <property type="evidence" value="ECO:0007669"/>
    <property type="project" value="InterPro"/>
</dbReference>
<dbReference type="PANTHER" id="PTHR31321">
    <property type="entry name" value="ACYL-COA THIOESTER HYDROLASE YBHC-RELATED"/>
    <property type="match status" value="1"/>
</dbReference>
<comment type="pathway">
    <text evidence="2">Glycan metabolism; pectin degradation; 2-dehydro-3-deoxy-D-gluconate from pectin: step 1/5.</text>
</comment>
<evidence type="ECO:0000256" key="7">
    <source>
        <dbReference type="ARBA" id="ARBA00023085"/>
    </source>
</evidence>
<comment type="caution">
    <text evidence="10">The sequence shown here is derived from an EMBL/GenBank/DDBJ whole genome shotgun (WGS) entry which is preliminary data.</text>
</comment>
<dbReference type="InterPro" id="IPR000070">
    <property type="entry name" value="Pectinesterase_cat"/>
</dbReference>